<evidence type="ECO:0000256" key="1">
    <source>
        <dbReference type="SAM" id="MobiDB-lite"/>
    </source>
</evidence>
<evidence type="ECO:0000313" key="3">
    <source>
        <dbReference type="Proteomes" id="UP001546774"/>
    </source>
</evidence>
<feature type="region of interest" description="Disordered" evidence="1">
    <location>
        <begin position="360"/>
        <end position="507"/>
    </location>
</feature>
<evidence type="ECO:0000313" key="2">
    <source>
        <dbReference type="EMBL" id="MEQ2553784.1"/>
    </source>
</evidence>
<accession>A0ABV1H261</accession>
<reference evidence="2" key="1">
    <citation type="submission" date="2024-03" db="EMBL/GenBank/DDBJ databases">
        <title>Human intestinal bacterial collection.</title>
        <authorList>
            <person name="Pauvert C."/>
            <person name="Hitch T.C.A."/>
            <person name="Clavel T."/>
        </authorList>
    </citation>
    <scope>NUCLEOTIDE SEQUENCE [LARGE SCALE GENOMIC DNA]</scope>
    <source>
        <strain evidence="2">CLA-AA-H89B</strain>
    </source>
</reference>
<protein>
    <submittedName>
        <fullName evidence="2">Uncharacterized protein</fullName>
    </submittedName>
</protein>
<name>A0ABV1H261_9FIRM</name>
<sequence length="911" mass="105909">MIILKAEGTLAAVFHKTIKVMEQNVEWNETFAINNNTLILPGTLKSLFFSFDNKKVLGNVIEEPIKEEPRLMLGNALLENTINLVLYIFGKWGKIKGLTVEKDYRQLEQQMNDILREVEVQASLDATQCRFYHEGIRITYEEVIERILEYMKPDYLNEEEEEQDDTEIHDVSDWEKKYQLGLWHKIVWKSYETSISKKKLSAKERAAGRIGNDFYITGYQCPECKKPMYMVVYPKNKEFHIDTDEGRVILARAYTCMDCHRFYTPKPYKLLMEGSIYMMDFEDDNTAYEDYQELLGADGQRISNSRFNRYESSALQSDFENEADDRLEELYNNMPEMSVEEIFDIADMLDSEFYPQSRREAIEEQVDKAAADKGMDRNVPPKNWQKHREKVQKEKQKNEKAQKEKERSESAQGRSDEKEPSARYSTQNLQEQWDGGQVKDRTFTDSQTAPQDGTNRPDRAADDYVTSQDKAAPSTADTRTQKQGTHVQLQTSGADAPQSRRTSEEEIAASQKEVLSIALAAKSKSYAELKKAYHTILKKDCPQSAKDSVAENVKDWMQKRGEKELQVLVEHFPQQYQKKVYQQFRQKFEEYNDIDNTKYMKQLEEKRDMAEQSALKAFVNQQKIRPGDRKKLLSLAEAIRPMEYEEKNKQIIIDQLKDRVKDIDRKAIEQICPDIFEMSFDEGKEAYQRIATGDFLPELKTDMLGRIRKRLEAMKKDECRSLVNKMIRDTGISEQTMEGFYPYDIRRMSNEACEDTDAIIANNALNTYAGGEAFEYPLLIFDSTKGENGKKGFVLTPDHVYYNGSMMAGTVKVRNIKEFYAESGLFHKGIYIRTMNNGEMKITGNYKADKEKMEHFLAKLNRFIQYLQEKPESRSVEYLAEEKHPVKCCYRCGYVYEGGNICPKCGSRNND</sequence>
<dbReference type="EMBL" id="JBBMFS010000001">
    <property type="protein sequence ID" value="MEQ2553784.1"/>
    <property type="molecule type" value="Genomic_DNA"/>
</dbReference>
<feature type="compositionally biased region" description="Polar residues" evidence="1">
    <location>
        <begin position="465"/>
        <end position="493"/>
    </location>
</feature>
<organism evidence="2 3">
    <name type="scientific">Lachnospira intestinalis</name>
    <dbReference type="NCBI Taxonomy" id="3133158"/>
    <lineage>
        <taxon>Bacteria</taxon>
        <taxon>Bacillati</taxon>
        <taxon>Bacillota</taxon>
        <taxon>Clostridia</taxon>
        <taxon>Lachnospirales</taxon>
        <taxon>Lachnospiraceae</taxon>
        <taxon>Lachnospira</taxon>
    </lineage>
</organism>
<feature type="compositionally biased region" description="Basic and acidic residues" evidence="1">
    <location>
        <begin position="391"/>
        <end position="421"/>
    </location>
</feature>
<comment type="caution">
    <text evidence="2">The sequence shown here is derived from an EMBL/GenBank/DDBJ whole genome shotgun (WGS) entry which is preliminary data.</text>
</comment>
<feature type="compositionally biased region" description="Basic and acidic residues" evidence="1">
    <location>
        <begin position="360"/>
        <end position="376"/>
    </location>
</feature>
<feature type="compositionally biased region" description="Polar residues" evidence="1">
    <location>
        <begin position="444"/>
        <end position="454"/>
    </location>
</feature>
<proteinExistence type="predicted"/>
<keyword evidence="3" id="KW-1185">Reference proteome</keyword>
<dbReference type="Proteomes" id="UP001546774">
    <property type="component" value="Unassembled WGS sequence"/>
</dbReference>
<gene>
    <name evidence="2" type="ORF">WMO37_01975</name>
</gene>